<reference evidence="2" key="2">
    <citation type="submission" date="2021-04" db="EMBL/GenBank/DDBJ databases">
        <authorList>
            <person name="Gilroy R."/>
        </authorList>
    </citation>
    <scope>NUCLEOTIDE SEQUENCE</scope>
    <source>
        <strain evidence="2">CHK187-5294</strain>
    </source>
</reference>
<evidence type="ECO:0000256" key="1">
    <source>
        <dbReference type="SAM" id="SignalP"/>
    </source>
</evidence>
<name>A0A9D2IEI3_9FIRM</name>
<keyword evidence="1" id="KW-0732">Signal</keyword>
<dbReference type="AlphaFoldDB" id="A0A9D2IEI3"/>
<dbReference type="PROSITE" id="PS51257">
    <property type="entry name" value="PROKAR_LIPOPROTEIN"/>
    <property type="match status" value="1"/>
</dbReference>
<dbReference type="GO" id="GO:0004252">
    <property type="term" value="F:serine-type endopeptidase activity"/>
    <property type="evidence" value="ECO:0007669"/>
    <property type="project" value="InterPro"/>
</dbReference>
<proteinExistence type="predicted"/>
<dbReference type="InterPro" id="IPR009003">
    <property type="entry name" value="Peptidase_S1_PA"/>
</dbReference>
<evidence type="ECO:0000313" key="2">
    <source>
        <dbReference type="EMBL" id="HIZ03692.1"/>
    </source>
</evidence>
<accession>A0A9D2IEI3</accession>
<dbReference type="PANTHER" id="PTHR22939">
    <property type="entry name" value="SERINE PROTEASE FAMILY S1C HTRA-RELATED"/>
    <property type="match status" value="1"/>
</dbReference>
<dbReference type="InterPro" id="IPR043504">
    <property type="entry name" value="Peptidase_S1_PA_chymotrypsin"/>
</dbReference>
<dbReference type="InterPro" id="IPR001940">
    <property type="entry name" value="Peptidase_S1C"/>
</dbReference>
<feature type="signal peptide" evidence="1">
    <location>
        <begin position="1"/>
        <end position="36"/>
    </location>
</feature>
<dbReference type="PANTHER" id="PTHR22939:SF129">
    <property type="entry name" value="SERINE PROTEASE HTRA2, MITOCHONDRIAL"/>
    <property type="match status" value="1"/>
</dbReference>
<dbReference type="GO" id="GO:0006508">
    <property type="term" value="P:proteolysis"/>
    <property type="evidence" value="ECO:0007669"/>
    <property type="project" value="InterPro"/>
</dbReference>
<dbReference type="Pfam" id="PF13365">
    <property type="entry name" value="Trypsin_2"/>
    <property type="match status" value="2"/>
</dbReference>
<reference evidence="2" key="1">
    <citation type="journal article" date="2021" name="PeerJ">
        <title>Extensive microbial diversity within the chicken gut microbiome revealed by metagenomics and culture.</title>
        <authorList>
            <person name="Gilroy R."/>
            <person name="Ravi A."/>
            <person name="Getino M."/>
            <person name="Pursley I."/>
            <person name="Horton D.L."/>
            <person name="Alikhan N.F."/>
            <person name="Baker D."/>
            <person name="Gharbi K."/>
            <person name="Hall N."/>
            <person name="Watson M."/>
            <person name="Adriaenssens E.M."/>
            <person name="Foster-Nyarko E."/>
            <person name="Jarju S."/>
            <person name="Secka A."/>
            <person name="Antonio M."/>
            <person name="Oren A."/>
            <person name="Chaudhuri R.R."/>
            <person name="La Ragione R."/>
            <person name="Hildebrand F."/>
            <person name="Pallen M.J."/>
        </authorList>
    </citation>
    <scope>NUCLEOTIDE SEQUENCE</scope>
    <source>
        <strain evidence="2">CHK187-5294</strain>
    </source>
</reference>
<feature type="chain" id="PRO_5039569360" evidence="1">
    <location>
        <begin position="37"/>
        <end position="646"/>
    </location>
</feature>
<dbReference type="PRINTS" id="PR00834">
    <property type="entry name" value="PROTEASES2C"/>
</dbReference>
<sequence>MKKKFTPFKMALCLSMMIAMFAVLLLSACSSGDSKANNETDVVDIPYAGNDVISSEYQEKNYSDSQTDYEALYQQTAPSVVSVKVTYDAGFGFYSSTATNTGTGFFITSDGYILTSSSLFTVSGRDGITDITIKTYSGVTYSAEMVYIDQTVSRTPYRNLVSIDNSDITLIKISDSESAGETFQAVTIGNSESVLYGEDCYTIATFSDEDDDLEWLISDGIVSRPESDRVSNFMLTQTENFFDGSFEYLLQTSIATNEGNEGAPVFNGKGEVIGLMNLSAEETLMFQNNESFGISFATPSKAFQTVLSEASDAISGLELHPVYTDADFTEQRQESLLYNENDVALISSASNIVEQEILKENEFLIADTSSEIVFNDQTGQNDESDSVAVSVAKQKLNGTVKIISYGTSTGYGNTSSVSSVSEGSGFIITQDGYIVTNLHVINKNTSQNEAAGNSANATVDVSGTYNYAVFDNAKIDGKYVLFSLEIVSYDQKEDMAVLKFVNTFSYYNENEQKISGFENVCSLETDTVSQGESLVAIGNALGYGLSVTEGIVSVAEMSGYISEYGHNFIQTDCPINSGNSGGPMFNVNGNVVGINSMGLSESLQAYENVSWVIPAASLQQFLDETNAGSVSDGVVFSSADIQYSIA</sequence>
<dbReference type="EMBL" id="DXCL01000026">
    <property type="protein sequence ID" value="HIZ03692.1"/>
    <property type="molecule type" value="Genomic_DNA"/>
</dbReference>
<evidence type="ECO:0000313" key="3">
    <source>
        <dbReference type="Proteomes" id="UP000824132"/>
    </source>
</evidence>
<dbReference type="Proteomes" id="UP000824132">
    <property type="component" value="Unassembled WGS sequence"/>
</dbReference>
<dbReference type="Gene3D" id="2.40.10.10">
    <property type="entry name" value="Trypsin-like serine proteases"/>
    <property type="match status" value="4"/>
</dbReference>
<comment type="caution">
    <text evidence="2">The sequence shown here is derived from an EMBL/GenBank/DDBJ whole genome shotgun (WGS) entry which is preliminary data.</text>
</comment>
<gene>
    <name evidence="2" type="ORF">H9727_05340</name>
</gene>
<protein>
    <submittedName>
        <fullName evidence="2">Trypsin-like peptidase domain-containing protein</fullName>
    </submittedName>
</protein>
<organism evidence="2 3">
    <name type="scientific">Candidatus Borkfalkia avistercoris</name>
    <dbReference type="NCBI Taxonomy" id="2838504"/>
    <lineage>
        <taxon>Bacteria</taxon>
        <taxon>Bacillati</taxon>
        <taxon>Bacillota</taxon>
        <taxon>Clostridia</taxon>
        <taxon>Christensenellales</taxon>
        <taxon>Christensenellaceae</taxon>
        <taxon>Candidatus Borkfalkia</taxon>
    </lineage>
</organism>
<dbReference type="SUPFAM" id="SSF50494">
    <property type="entry name" value="Trypsin-like serine proteases"/>
    <property type="match status" value="2"/>
</dbReference>